<proteinExistence type="predicted"/>
<keyword evidence="2" id="KW-0812">Transmembrane</keyword>
<keyword evidence="2" id="KW-0472">Membrane</keyword>
<keyword evidence="4" id="KW-1185">Reference proteome</keyword>
<dbReference type="STRING" id="631454.N177_2101"/>
<gene>
    <name evidence="3" type="ORF">N177_2101</name>
</gene>
<evidence type="ECO:0000256" key="2">
    <source>
        <dbReference type="SAM" id="Phobius"/>
    </source>
</evidence>
<sequence length="68" mass="7644">MPHPFLVGTALLGAGLTALRLLRREQQRVRRVLDRVEAEEGIGRLPAQRLERDPATGVYRLPDDRPSS</sequence>
<protein>
    <submittedName>
        <fullName evidence="3">Uncharacterized protein</fullName>
    </submittedName>
</protein>
<evidence type="ECO:0000256" key="1">
    <source>
        <dbReference type="SAM" id="MobiDB-lite"/>
    </source>
</evidence>
<evidence type="ECO:0000313" key="3">
    <source>
        <dbReference type="EMBL" id="ESR24778.1"/>
    </source>
</evidence>
<feature type="region of interest" description="Disordered" evidence="1">
    <location>
        <begin position="47"/>
        <end position="68"/>
    </location>
</feature>
<dbReference type="Proteomes" id="UP000017819">
    <property type="component" value="Unassembled WGS sequence"/>
</dbReference>
<feature type="transmembrane region" description="Helical" evidence="2">
    <location>
        <begin position="6"/>
        <end position="22"/>
    </location>
</feature>
<name>V4TF15_9HYPH</name>
<dbReference type="EMBL" id="AWXZ01000029">
    <property type="protein sequence ID" value="ESR24778.1"/>
    <property type="molecule type" value="Genomic_DNA"/>
</dbReference>
<dbReference type="RefSeq" id="WP_023432231.1">
    <property type="nucleotide sequence ID" value="NZ_AWXZ01000029.1"/>
</dbReference>
<accession>V4TF15</accession>
<comment type="caution">
    <text evidence="3">The sequence shown here is derived from an EMBL/GenBank/DDBJ whole genome shotgun (WGS) entry which is preliminary data.</text>
</comment>
<reference evidence="3 4" key="1">
    <citation type="journal article" date="2014" name="Genome Announc.">
        <title>Draft Genome Sequence of Lutibaculum baratangense Strain AMV1T, Isolated from a Mud Volcano in Andamans, India.</title>
        <authorList>
            <person name="Singh A."/>
            <person name="Sreenivas A."/>
            <person name="Sathyanarayana Reddy G."/>
            <person name="Pinnaka A.K."/>
            <person name="Shivaji S."/>
        </authorList>
    </citation>
    <scope>NUCLEOTIDE SEQUENCE [LARGE SCALE GENOMIC DNA]</scope>
    <source>
        <strain evidence="3 4">AMV1</strain>
    </source>
</reference>
<dbReference type="AlphaFoldDB" id="V4TF15"/>
<organism evidence="3 4">
    <name type="scientific">Lutibaculum baratangense AMV1</name>
    <dbReference type="NCBI Taxonomy" id="631454"/>
    <lineage>
        <taxon>Bacteria</taxon>
        <taxon>Pseudomonadati</taxon>
        <taxon>Pseudomonadota</taxon>
        <taxon>Alphaproteobacteria</taxon>
        <taxon>Hyphomicrobiales</taxon>
        <taxon>Tepidamorphaceae</taxon>
        <taxon>Lutibaculum</taxon>
    </lineage>
</organism>
<evidence type="ECO:0000313" key="4">
    <source>
        <dbReference type="Proteomes" id="UP000017819"/>
    </source>
</evidence>
<keyword evidence="2" id="KW-1133">Transmembrane helix</keyword>